<reference evidence="2" key="1">
    <citation type="submission" date="2016-10" db="EMBL/GenBank/DDBJ databases">
        <authorList>
            <person name="de Groot N.N."/>
        </authorList>
    </citation>
    <scope>NUCLEOTIDE SEQUENCE</scope>
</reference>
<dbReference type="InterPro" id="IPR001763">
    <property type="entry name" value="Rhodanese-like_dom"/>
</dbReference>
<feature type="domain" description="Rhodanese" evidence="1">
    <location>
        <begin position="93"/>
        <end position="201"/>
    </location>
</feature>
<dbReference type="SUPFAM" id="SSF52821">
    <property type="entry name" value="Rhodanese/Cell cycle control phosphatase"/>
    <property type="match status" value="1"/>
</dbReference>
<gene>
    <name evidence="2" type="ORF">MNB_SV-13-741</name>
</gene>
<evidence type="ECO:0000313" key="2">
    <source>
        <dbReference type="EMBL" id="SFV70227.1"/>
    </source>
</evidence>
<dbReference type="Pfam" id="PF00581">
    <property type="entry name" value="Rhodanese"/>
    <property type="match status" value="1"/>
</dbReference>
<dbReference type="PROSITE" id="PS50206">
    <property type="entry name" value="RHODANESE_3"/>
    <property type="match status" value="1"/>
</dbReference>
<sequence>MKNNVILGLILLGNILVAGDVKITEGLDSVVIQEDGKEVKIERIQDVKHRLTSSFSKTSRECPPFCVQPMNIGNVKTIGEIELLKDIKEMQKDDSNMLLIDARTRDWSRNGTIPSATNLPFTMLQKDSKYLNKILNLLGAKKENGKWNFDKVPTMIIFSNGLWDAQATKAIKSLVELGCPEDKILYYRGGMQSWNILGLTVK</sequence>
<organism evidence="2">
    <name type="scientific">hydrothermal vent metagenome</name>
    <dbReference type="NCBI Taxonomy" id="652676"/>
    <lineage>
        <taxon>unclassified sequences</taxon>
        <taxon>metagenomes</taxon>
        <taxon>ecological metagenomes</taxon>
    </lineage>
</organism>
<accession>A0A1W1CWX8</accession>
<proteinExistence type="predicted"/>
<dbReference type="InterPro" id="IPR036873">
    <property type="entry name" value="Rhodanese-like_dom_sf"/>
</dbReference>
<dbReference type="Gene3D" id="3.40.250.10">
    <property type="entry name" value="Rhodanese-like domain"/>
    <property type="match status" value="1"/>
</dbReference>
<name>A0A1W1CWX8_9ZZZZ</name>
<dbReference type="EMBL" id="FPHM01000148">
    <property type="protein sequence ID" value="SFV70227.1"/>
    <property type="molecule type" value="Genomic_DNA"/>
</dbReference>
<dbReference type="AlphaFoldDB" id="A0A1W1CWX8"/>
<protein>
    <recommendedName>
        <fullName evidence="1">Rhodanese domain-containing protein</fullName>
    </recommendedName>
</protein>
<evidence type="ECO:0000259" key="1">
    <source>
        <dbReference type="PROSITE" id="PS50206"/>
    </source>
</evidence>